<dbReference type="InterPro" id="IPR037522">
    <property type="entry name" value="HD_GYP_dom"/>
</dbReference>
<accession>A0A5C6EEH0</accession>
<dbReference type="InterPro" id="IPR003607">
    <property type="entry name" value="HD/PDEase_dom"/>
</dbReference>
<dbReference type="PANTHER" id="PTHR43155:SF2">
    <property type="entry name" value="CYCLIC DI-GMP PHOSPHODIESTERASE PA4108"/>
    <property type="match status" value="1"/>
</dbReference>
<dbReference type="AlphaFoldDB" id="A0A5C6EEH0"/>
<proteinExistence type="predicted"/>
<keyword evidence="2" id="KW-0378">Hydrolase</keyword>
<protein>
    <submittedName>
        <fullName evidence="2">Cyclic di-GMP phosphodiesterase response regulator RpfG</fullName>
        <ecNumber evidence="2">3.1.4.52</ecNumber>
    </submittedName>
</protein>
<dbReference type="SUPFAM" id="SSF109604">
    <property type="entry name" value="HD-domain/PDEase-like"/>
    <property type="match status" value="1"/>
</dbReference>
<keyword evidence="3" id="KW-1185">Reference proteome</keyword>
<dbReference type="Proteomes" id="UP000318288">
    <property type="component" value="Unassembled WGS sequence"/>
</dbReference>
<feature type="domain" description="HD-GYP" evidence="1">
    <location>
        <begin position="148"/>
        <end position="345"/>
    </location>
</feature>
<gene>
    <name evidence="2" type="primary">rpfG_5</name>
    <name evidence="2" type="ORF">Poly51_50270</name>
</gene>
<dbReference type="EC" id="3.1.4.52" evidence="2"/>
<dbReference type="PROSITE" id="PS51832">
    <property type="entry name" value="HD_GYP"/>
    <property type="match status" value="1"/>
</dbReference>
<sequence length="415" mass="45409">MGLEKVSVSIDQLAIGVTCSQPIVSDRGILLLGAKTCITQQVITGLRERGIDYISVDPSDLALLRGKPKAVVTPKPARPKDSKWDPSRPVKEMLVSRHGESLSTARAEYLANRMTAAKKQFELLQHGISRGALHSLSDFDALSENFVHSMVDDHDQTVGSMSDHVSVDPIGERSVRMAVLGMSVACEMGLTGKQTLEVGMAGLLHDLGLYVLDPDLWCGVDLQSESDRWEYQKHPLLTARCIGDAIQVSPIVCIAIEQVHEQFDGSGFPRGVKGQRIHLYARILNVVDAYLQLTSPTAHRGPVLPHDAMGVLLHRAAKGIFDPQVIKAFLSIESLFPLGSHVELSTGQLARVIRRPQNGFSLPLVKSLEGELIDLEKSSIAVVRPRPTGGEETVRLSQEWMQACQWNPAQDSFVV</sequence>
<dbReference type="PANTHER" id="PTHR43155">
    <property type="entry name" value="CYCLIC DI-GMP PHOSPHODIESTERASE PA4108-RELATED"/>
    <property type="match status" value="1"/>
</dbReference>
<dbReference type="Pfam" id="PF13487">
    <property type="entry name" value="HD_5"/>
    <property type="match status" value="1"/>
</dbReference>
<evidence type="ECO:0000313" key="3">
    <source>
        <dbReference type="Proteomes" id="UP000318288"/>
    </source>
</evidence>
<evidence type="ECO:0000259" key="1">
    <source>
        <dbReference type="PROSITE" id="PS51832"/>
    </source>
</evidence>
<dbReference type="GO" id="GO:0071111">
    <property type="term" value="F:cyclic-guanylate-specific phosphodiesterase activity"/>
    <property type="evidence" value="ECO:0007669"/>
    <property type="project" value="UniProtKB-EC"/>
</dbReference>
<evidence type="ECO:0000313" key="2">
    <source>
        <dbReference type="EMBL" id="TWU47228.1"/>
    </source>
</evidence>
<comment type="caution">
    <text evidence="2">The sequence shown here is derived from an EMBL/GenBank/DDBJ whole genome shotgun (WGS) entry which is preliminary data.</text>
</comment>
<dbReference type="RefSeq" id="WP_146460887.1">
    <property type="nucleotide sequence ID" value="NZ_SJPW01000007.1"/>
</dbReference>
<dbReference type="Gene3D" id="1.10.3210.10">
    <property type="entry name" value="Hypothetical protein af1432"/>
    <property type="match status" value="1"/>
</dbReference>
<dbReference type="EMBL" id="SJPW01000007">
    <property type="protein sequence ID" value="TWU47228.1"/>
    <property type="molecule type" value="Genomic_DNA"/>
</dbReference>
<organism evidence="2 3">
    <name type="scientific">Rubripirellula tenax</name>
    <dbReference type="NCBI Taxonomy" id="2528015"/>
    <lineage>
        <taxon>Bacteria</taxon>
        <taxon>Pseudomonadati</taxon>
        <taxon>Planctomycetota</taxon>
        <taxon>Planctomycetia</taxon>
        <taxon>Pirellulales</taxon>
        <taxon>Pirellulaceae</taxon>
        <taxon>Rubripirellula</taxon>
    </lineage>
</organism>
<name>A0A5C6EEH0_9BACT</name>
<dbReference type="OrthoDB" id="9804747at2"/>
<reference evidence="2 3" key="1">
    <citation type="submission" date="2019-02" db="EMBL/GenBank/DDBJ databases">
        <title>Deep-cultivation of Planctomycetes and their phenomic and genomic characterization uncovers novel biology.</title>
        <authorList>
            <person name="Wiegand S."/>
            <person name="Jogler M."/>
            <person name="Boedeker C."/>
            <person name="Pinto D."/>
            <person name="Vollmers J."/>
            <person name="Rivas-Marin E."/>
            <person name="Kohn T."/>
            <person name="Peeters S.H."/>
            <person name="Heuer A."/>
            <person name="Rast P."/>
            <person name="Oberbeckmann S."/>
            <person name="Bunk B."/>
            <person name="Jeske O."/>
            <person name="Meyerdierks A."/>
            <person name="Storesund J.E."/>
            <person name="Kallscheuer N."/>
            <person name="Luecker S."/>
            <person name="Lage O.M."/>
            <person name="Pohl T."/>
            <person name="Merkel B.J."/>
            <person name="Hornburger P."/>
            <person name="Mueller R.-W."/>
            <person name="Bruemmer F."/>
            <person name="Labrenz M."/>
            <person name="Spormann A.M."/>
            <person name="Op Den Camp H."/>
            <person name="Overmann J."/>
            <person name="Amann R."/>
            <person name="Jetten M.S.M."/>
            <person name="Mascher T."/>
            <person name="Medema M.H."/>
            <person name="Devos D.P."/>
            <person name="Kaster A.-K."/>
            <person name="Ovreas L."/>
            <person name="Rohde M."/>
            <person name="Galperin M.Y."/>
            <person name="Jogler C."/>
        </authorList>
    </citation>
    <scope>NUCLEOTIDE SEQUENCE [LARGE SCALE GENOMIC DNA]</scope>
    <source>
        <strain evidence="2 3">Poly51</strain>
    </source>
</reference>
<dbReference type="CDD" id="cd00077">
    <property type="entry name" value="HDc"/>
    <property type="match status" value="1"/>
</dbReference>